<sequence>MPVKLHHPPNKTTTTTTNNTNSNSNSTTNSNTNKRQTNPNVSASQRNSTSQTTLVLNRSKVNLHKKRPTGLSRNNTSINLNKPTALSQQKKTQKPSKKGAFKGALDADPDDDDEINDHQPALDHQQHSSLTQTHTHTQNQNQNQNEEEVWVSEPSTRCTTPQPVTHTSDHHQTITDLQLELQLPNPLSPSKFLPLVPSSIPLSPPQQHPHNPIPSTSQPNPSSPPGPSSDQKQDHQPAPHPPSTPRPEQETRGRSKSRHRSHNPIERSTRSELSPPNLQLTIPTIQNSPEPLHQQPTSSSPTRPESPLRYSYKGKAKASPGSSHKPTSAKRSSINSVRSLSSLVIFHNDALLKSQSSRLALKRVDSTASVVLPPKVDTTEAVIALNGKASFNPTLMSISDFPTEATSGRSESTPNTAVCSPVATSSKTPFPSRRPLPDSSHHHSSQPDQRSKPGQPCSPSLNPSGAGLDQSECARRLKKYSHVSRPSQLINMQAANESSSGLISSLLSPGLTFKSRRSEPSTHGNGYFDSFKSLVGISSLVDQVAEEAGASSKAASPELGRRGSSTAEAEELTPAGQPPVGTSSSNSLAKRDPKTGISLNGVRYPFAQSQKLLGHPRPTQPKPAVPGFITTCGSQPVVSKFLGPRPSTTTTTTMTDSQPVASTSTQPAPGSSTQWSMTDSPPDYVRYPPDSPSHSSSSRKTGPENTGSMTRIQKKLLMERDRPISPTLFDTPSPPTPAGPSAPPPLPPPSYLIRSLGGQTGPLPFIPFNLLPSDPAHLPASVLHDHSHPPPFPPPPHPSAVPPPPVASSSFPSTHHHPSLDPLHHHHQQHQLEHEVDHPHHHPQLQHDQQQQHQLNQPALKAKQALSIKLWRNSLIDEVEQVLTDHESNTRFHCMGKVGFTDSRI</sequence>
<keyword evidence="3" id="KW-1185">Reference proteome</keyword>
<feature type="region of interest" description="Disordered" evidence="1">
    <location>
        <begin position="402"/>
        <end position="506"/>
    </location>
</feature>
<dbReference type="AlphaFoldDB" id="A0A5B0PRJ8"/>
<feature type="compositionally biased region" description="Polar residues" evidence="1">
    <location>
        <begin position="404"/>
        <end position="429"/>
    </location>
</feature>
<organism evidence="2 3">
    <name type="scientific">Puccinia graminis f. sp. tritici</name>
    <dbReference type="NCBI Taxonomy" id="56615"/>
    <lineage>
        <taxon>Eukaryota</taxon>
        <taxon>Fungi</taxon>
        <taxon>Dikarya</taxon>
        <taxon>Basidiomycota</taxon>
        <taxon>Pucciniomycotina</taxon>
        <taxon>Pucciniomycetes</taxon>
        <taxon>Pucciniales</taxon>
        <taxon>Pucciniaceae</taxon>
        <taxon>Puccinia</taxon>
    </lineage>
</organism>
<evidence type="ECO:0000313" key="2">
    <source>
        <dbReference type="EMBL" id="KAA1103354.1"/>
    </source>
</evidence>
<feature type="compositionally biased region" description="Basic residues" evidence="1">
    <location>
        <begin position="91"/>
        <end position="100"/>
    </location>
</feature>
<feature type="compositionally biased region" description="Pro residues" evidence="1">
    <location>
        <begin position="789"/>
        <end position="806"/>
    </location>
</feature>
<feature type="region of interest" description="Disordered" evidence="1">
    <location>
        <begin position="190"/>
        <end position="334"/>
    </location>
</feature>
<feature type="region of interest" description="Disordered" evidence="1">
    <location>
        <begin position="1"/>
        <end position="173"/>
    </location>
</feature>
<reference evidence="2 3" key="1">
    <citation type="submission" date="2019-05" db="EMBL/GenBank/DDBJ databases">
        <title>Emergence of the Ug99 lineage of the wheat stem rust pathogen through somatic hybridization.</title>
        <authorList>
            <person name="Li F."/>
            <person name="Upadhyaya N.M."/>
            <person name="Sperschneider J."/>
            <person name="Matny O."/>
            <person name="Nguyen-Phuc H."/>
            <person name="Mago R."/>
            <person name="Raley C."/>
            <person name="Miller M.E."/>
            <person name="Silverstein K.A.T."/>
            <person name="Henningsen E."/>
            <person name="Hirsch C.D."/>
            <person name="Visser B."/>
            <person name="Pretorius Z.A."/>
            <person name="Steffenson B.J."/>
            <person name="Schwessinger B."/>
            <person name="Dodds P.N."/>
            <person name="Figueroa M."/>
        </authorList>
    </citation>
    <scope>NUCLEOTIDE SEQUENCE [LARGE SCALE GENOMIC DNA]</scope>
    <source>
        <strain evidence="2">21-0</strain>
    </source>
</reference>
<feature type="region of interest" description="Disordered" evidence="1">
    <location>
        <begin position="545"/>
        <end position="708"/>
    </location>
</feature>
<feature type="region of interest" description="Disordered" evidence="1">
    <location>
        <begin position="779"/>
        <end position="860"/>
    </location>
</feature>
<feature type="compositionally biased region" description="Pro residues" evidence="1">
    <location>
        <begin position="732"/>
        <end position="750"/>
    </location>
</feature>
<protein>
    <submittedName>
        <fullName evidence="2">Uncharacterized protein</fullName>
    </submittedName>
</protein>
<accession>A0A5B0PRJ8</accession>
<feature type="compositionally biased region" description="Polar residues" evidence="1">
    <location>
        <begin position="34"/>
        <end position="60"/>
    </location>
</feature>
<feature type="compositionally biased region" description="Low complexity" evidence="1">
    <location>
        <begin position="846"/>
        <end position="855"/>
    </location>
</feature>
<gene>
    <name evidence="2" type="ORF">PGT21_015548</name>
</gene>
<feature type="compositionally biased region" description="Low complexity" evidence="1">
    <location>
        <begin position="296"/>
        <end position="307"/>
    </location>
</feature>
<feature type="compositionally biased region" description="Low complexity" evidence="1">
    <location>
        <begin position="546"/>
        <end position="558"/>
    </location>
</feature>
<feature type="compositionally biased region" description="Polar residues" evidence="1">
    <location>
        <begin position="153"/>
        <end position="166"/>
    </location>
</feature>
<feature type="compositionally biased region" description="Low complexity" evidence="1">
    <location>
        <begin position="12"/>
        <end position="33"/>
    </location>
</feature>
<dbReference type="OrthoDB" id="2505317at2759"/>
<feature type="compositionally biased region" description="Polar residues" evidence="1">
    <location>
        <begin position="699"/>
        <end position="708"/>
    </location>
</feature>
<feature type="region of interest" description="Disordered" evidence="1">
    <location>
        <begin position="724"/>
        <end position="755"/>
    </location>
</feature>
<dbReference type="Proteomes" id="UP000324748">
    <property type="component" value="Unassembled WGS sequence"/>
</dbReference>
<feature type="compositionally biased region" description="Polar residues" evidence="1">
    <location>
        <begin position="656"/>
        <end position="679"/>
    </location>
</feature>
<dbReference type="EMBL" id="VSWC01000042">
    <property type="protein sequence ID" value="KAA1103354.1"/>
    <property type="molecule type" value="Genomic_DNA"/>
</dbReference>
<name>A0A5B0PRJ8_PUCGR</name>
<feature type="compositionally biased region" description="Polar residues" evidence="1">
    <location>
        <begin position="320"/>
        <end position="330"/>
    </location>
</feature>
<proteinExistence type="predicted"/>
<comment type="caution">
    <text evidence="2">The sequence shown here is derived from an EMBL/GenBank/DDBJ whole genome shotgun (WGS) entry which is preliminary data.</text>
</comment>
<evidence type="ECO:0000313" key="3">
    <source>
        <dbReference type="Proteomes" id="UP000324748"/>
    </source>
</evidence>
<feature type="compositionally biased region" description="Polar residues" evidence="1">
    <location>
        <begin position="271"/>
        <end position="289"/>
    </location>
</feature>
<feature type="compositionally biased region" description="Low complexity" evidence="1">
    <location>
        <begin position="127"/>
        <end position="144"/>
    </location>
</feature>
<feature type="compositionally biased region" description="Basic and acidic residues" evidence="1">
    <location>
        <begin position="116"/>
        <end position="126"/>
    </location>
</feature>
<evidence type="ECO:0000256" key="1">
    <source>
        <dbReference type="SAM" id="MobiDB-lite"/>
    </source>
</evidence>
<feature type="compositionally biased region" description="Polar residues" evidence="1">
    <location>
        <begin position="71"/>
        <end position="86"/>
    </location>
</feature>
<feature type="compositionally biased region" description="Polar residues" evidence="1">
    <location>
        <begin position="484"/>
        <end position="497"/>
    </location>
</feature>